<evidence type="ECO:0000256" key="4">
    <source>
        <dbReference type="ARBA" id="ARBA00022692"/>
    </source>
</evidence>
<dbReference type="GO" id="GO:0009279">
    <property type="term" value="C:cell outer membrane"/>
    <property type="evidence" value="ECO:0007669"/>
    <property type="project" value="UniProtKB-SubCell"/>
</dbReference>
<dbReference type="SUPFAM" id="SSF56935">
    <property type="entry name" value="Porins"/>
    <property type="match status" value="1"/>
</dbReference>
<dbReference type="NCBIfam" id="TIGR04056">
    <property type="entry name" value="OMP_RagA_SusC"/>
    <property type="match status" value="1"/>
</dbReference>
<dbReference type="Pfam" id="PF07715">
    <property type="entry name" value="Plug"/>
    <property type="match status" value="1"/>
</dbReference>
<dbReference type="PANTHER" id="PTHR30069:SF29">
    <property type="entry name" value="HEMOGLOBIN AND HEMOGLOBIN-HAPTOGLOBIN-BINDING PROTEIN 1-RELATED"/>
    <property type="match status" value="1"/>
</dbReference>
<keyword evidence="7 8" id="KW-0998">Cell outer membrane</keyword>
<proteinExistence type="inferred from homology"/>
<evidence type="ECO:0000256" key="9">
    <source>
        <dbReference type="SAM" id="SignalP"/>
    </source>
</evidence>
<dbReference type="PROSITE" id="PS52016">
    <property type="entry name" value="TONB_DEPENDENT_REC_3"/>
    <property type="match status" value="1"/>
</dbReference>
<organism evidence="11 12">
    <name type="scientific">Kaistella daneshvariae</name>
    <dbReference type="NCBI Taxonomy" id="2487074"/>
    <lineage>
        <taxon>Bacteria</taxon>
        <taxon>Pseudomonadati</taxon>
        <taxon>Bacteroidota</taxon>
        <taxon>Flavobacteriia</taxon>
        <taxon>Flavobacteriales</taxon>
        <taxon>Weeksellaceae</taxon>
        <taxon>Chryseobacterium group</taxon>
        <taxon>Kaistella</taxon>
    </lineage>
</organism>
<dbReference type="InterPro" id="IPR036942">
    <property type="entry name" value="Beta-barrel_TonB_sf"/>
</dbReference>
<dbReference type="Proteomes" id="UP000270224">
    <property type="component" value="Unassembled WGS sequence"/>
</dbReference>
<evidence type="ECO:0000256" key="3">
    <source>
        <dbReference type="ARBA" id="ARBA00022452"/>
    </source>
</evidence>
<evidence type="ECO:0000256" key="6">
    <source>
        <dbReference type="ARBA" id="ARBA00023136"/>
    </source>
</evidence>
<dbReference type="AlphaFoldDB" id="A0A3N0WT81"/>
<dbReference type="EMBL" id="RJUG01000004">
    <property type="protein sequence ID" value="ROI08145.1"/>
    <property type="molecule type" value="Genomic_DNA"/>
</dbReference>
<keyword evidence="5 9" id="KW-0732">Signal</keyword>
<evidence type="ECO:0000313" key="12">
    <source>
        <dbReference type="Proteomes" id="UP000270224"/>
    </source>
</evidence>
<feature type="signal peptide" evidence="9">
    <location>
        <begin position="1"/>
        <end position="22"/>
    </location>
</feature>
<keyword evidence="4 8" id="KW-0812">Transmembrane</keyword>
<keyword evidence="3 8" id="KW-1134">Transmembrane beta strand</keyword>
<dbReference type="NCBIfam" id="TIGR04057">
    <property type="entry name" value="SusC_RagA_signa"/>
    <property type="match status" value="1"/>
</dbReference>
<sequence>MKKLTTSVLAVVLTASFALVNAQTRDTIKTQDIEGVVVTALGITRKPKELSYSVATVKNDDLTAANSTSTATALVGKVSGLQINVANNGVNPSTRVVLRGNRSLLNNNQALIVVDGFPSPQNVLNRINPEDIQEVTVLKGANASALYGSEAANGVLIITTKKGRGKLSVTLNSAVELETVAYLPQLQDQFGVGGFPDGTSYPLENVNWGPRYDGRLIEASETYANGDVWKIPYTPIKNNHRDFFDKAFSYRNGVTVSSGNADSNILFSVDFLKKNGTVPKDEFNRTTVRLNAGKKLGNFEFSGNASFFNSQTDVVAEEAGRQGRPLYWNILNTPLHIPLRQMQNWRDGYYTRNEVSYYRFYENPWFIIDTQRDKSEFNEGTFIGNVKYNFTEWLSASLRAGYTSNSNTFKRNRGAYTKAFTVPDAYSNMDDYGAYTLDRLSNFSRLNTDFIVSIDKDLGSDFNVKANVGQSVRIDKQNQIEVSGDNLIIPDFYDVSTRTGLLGGGTFKSNYRKVGIFADLTLGFQNWLFLNGTARNDYSSTLNAENRSYFYPGGGISVILSEAIPGIISDKGLNYLKLSGNITKSGNDPAAYANNAIFAAPAGFPYGSTTGLSQGAGAVSPDLRPEFTLAKEVGMEFAFFKSRLTGNVSLYQTNTTDQIISISTSTASGASSLLTNIGEIENKGIEVDLSAAVIKSQDFRWDVSVNYSGYDSVVKSLSEGVDELSIGGYADYSIVAEVGQPYPQLKATVYERDDQGRVIVGANGDPIQASGLKTVGKTTPDFVLGANTTLSYKRFKLYASADYRKGGVFYNNLVNALEFTGLTQHSVTANRLPFVFPNSVYLDSSGNYVPNTDRLTSGGGNAFWDKYSDVAENYVTDASFIKIREISLSYDFTDGVIANTGLTGLNVGVYARNPFMFRPAENVYTDPEFNYSTGNVIGIGDQRQTPPTRLFGLKLTAKF</sequence>
<evidence type="ECO:0000256" key="2">
    <source>
        <dbReference type="ARBA" id="ARBA00022448"/>
    </source>
</evidence>
<dbReference type="InterPro" id="IPR037066">
    <property type="entry name" value="Plug_dom_sf"/>
</dbReference>
<dbReference type="GO" id="GO:0015344">
    <property type="term" value="F:siderophore uptake transmembrane transporter activity"/>
    <property type="evidence" value="ECO:0007669"/>
    <property type="project" value="TreeGrafter"/>
</dbReference>
<comment type="subcellular location">
    <subcellularLocation>
        <location evidence="1 8">Cell outer membrane</location>
        <topology evidence="1 8">Multi-pass membrane protein</topology>
    </subcellularLocation>
</comment>
<dbReference type="Gene3D" id="2.170.130.10">
    <property type="entry name" value="TonB-dependent receptor, plug domain"/>
    <property type="match status" value="1"/>
</dbReference>
<evidence type="ECO:0000256" key="5">
    <source>
        <dbReference type="ARBA" id="ARBA00022729"/>
    </source>
</evidence>
<dbReference type="PANTHER" id="PTHR30069">
    <property type="entry name" value="TONB-DEPENDENT OUTER MEMBRANE RECEPTOR"/>
    <property type="match status" value="1"/>
</dbReference>
<dbReference type="RefSeq" id="WP_123266451.1">
    <property type="nucleotide sequence ID" value="NZ_RJUG01000004.1"/>
</dbReference>
<name>A0A3N0WT81_9FLAO</name>
<dbReference type="GO" id="GO:0044718">
    <property type="term" value="P:siderophore transmembrane transport"/>
    <property type="evidence" value="ECO:0007669"/>
    <property type="project" value="TreeGrafter"/>
</dbReference>
<evidence type="ECO:0000256" key="8">
    <source>
        <dbReference type="PROSITE-ProRule" id="PRU01360"/>
    </source>
</evidence>
<evidence type="ECO:0000313" key="11">
    <source>
        <dbReference type="EMBL" id="ROI08145.1"/>
    </source>
</evidence>
<evidence type="ECO:0000256" key="1">
    <source>
        <dbReference type="ARBA" id="ARBA00004571"/>
    </source>
</evidence>
<keyword evidence="6 8" id="KW-0472">Membrane</keyword>
<dbReference type="OrthoDB" id="9768177at2"/>
<dbReference type="InterPro" id="IPR039426">
    <property type="entry name" value="TonB-dep_rcpt-like"/>
</dbReference>
<comment type="similarity">
    <text evidence="8">Belongs to the TonB-dependent receptor family.</text>
</comment>
<protein>
    <submittedName>
        <fullName evidence="11">SusC/RagA family TonB-linked outer membrane protein</fullName>
    </submittedName>
</protein>
<dbReference type="InterPro" id="IPR023996">
    <property type="entry name" value="TonB-dep_OMP_SusC/RagA"/>
</dbReference>
<keyword evidence="2 8" id="KW-0813">Transport</keyword>
<dbReference type="Gene3D" id="2.40.170.20">
    <property type="entry name" value="TonB-dependent receptor, beta-barrel domain"/>
    <property type="match status" value="1"/>
</dbReference>
<dbReference type="InterPro" id="IPR023997">
    <property type="entry name" value="TonB-dep_OMP_SusC/RagA_CS"/>
</dbReference>
<accession>A0A3N0WT81</accession>
<dbReference type="InterPro" id="IPR012910">
    <property type="entry name" value="Plug_dom"/>
</dbReference>
<evidence type="ECO:0000259" key="10">
    <source>
        <dbReference type="Pfam" id="PF07715"/>
    </source>
</evidence>
<feature type="chain" id="PRO_5018064724" evidence="9">
    <location>
        <begin position="23"/>
        <end position="959"/>
    </location>
</feature>
<feature type="domain" description="TonB-dependent receptor plug" evidence="10">
    <location>
        <begin position="48"/>
        <end position="155"/>
    </location>
</feature>
<evidence type="ECO:0000256" key="7">
    <source>
        <dbReference type="ARBA" id="ARBA00023237"/>
    </source>
</evidence>
<gene>
    <name evidence="11" type="ORF">EGI11_10890</name>
</gene>
<reference evidence="12" key="1">
    <citation type="submission" date="2018-11" db="EMBL/GenBank/DDBJ databases">
        <title>Proposal to divide the Flavobacteriaceae and reorganize its genera based on Amino Acid Identity values calculated from whole genome sequences.</title>
        <authorList>
            <person name="Nicholson A.C."/>
            <person name="Gulvik C.A."/>
            <person name="Whitney A.M."/>
            <person name="Humrighouse B.W."/>
            <person name="Bell M."/>
            <person name="Holmens B."/>
            <person name="Steigerwalt A."/>
            <person name="Villarma A."/>
            <person name="Sheth M."/>
            <person name="Batra D."/>
            <person name="Pryor J."/>
            <person name="Bernardet J.-F."/>
            <person name="Hugo C."/>
            <person name="Kampfer P."/>
            <person name="Newman J."/>
            <person name="Mcquiston J.R."/>
        </authorList>
    </citation>
    <scope>NUCLEOTIDE SEQUENCE [LARGE SCALE GENOMIC DNA]</scope>
    <source>
        <strain evidence="12">H3056</strain>
    </source>
</reference>
<comment type="caution">
    <text evidence="11">The sequence shown here is derived from an EMBL/GenBank/DDBJ whole genome shotgun (WGS) entry which is preliminary data.</text>
</comment>